<keyword evidence="4" id="KW-1185">Reference proteome</keyword>
<feature type="transmembrane region" description="Helical" evidence="2">
    <location>
        <begin position="132"/>
        <end position="154"/>
    </location>
</feature>
<feature type="region of interest" description="Disordered" evidence="1">
    <location>
        <begin position="835"/>
        <end position="886"/>
    </location>
</feature>
<dbReference type="AlphaFoldDB" id="A0A166JQE8"/>
<dbReference type="OrthoDB" id="2591449at2759"/>
<dbReference type="EMBL" id="KV417550">
    <property type="protein sequence ID" value="KZP21103.1"/>
    <property type="molecule type" value="Genomic_DNA"/>
</dbReference>
<feature type="compositionally biased region" description="Low complexity" evidence="1">
    <location>
        <begin position="863"/>
        <end position="875"/>
    </location>
</feature>
<feature type="region of interest" description="Disordered" evidence="1">
    <location>
        <begin position="958"/>
        <end position="1084"/>
    </location>
</feature>
<keyword evidence="2" id="KW-1133">Transmembrane helix</keyword>
<feature type="region of interest" description="Disordered" evidence="1">
    <location>
        <begin position="1096"/>
        <end position="1115"/>
    </location>
</feature>
<evidence type="ECO:0000313" key="3">
    <source>
        <dbReference type="EMBL" id="KZP21103.1"/>
    </source>
</evidence>
<keyword evidence="2" id="KW-0472">Membrane</keyword>
<evidence type="ECO:0000313" key="4">
    <source>
        <dbReference type="Proteomes" id="UP000076532"/>
    </source>
</evidence>
<sequence>MPHAAIGRSGIKLDQVDDKASCSRSPLKFYHCNPQPAVRAAPSGLEVGIESAADERRVQEELINCQIAIPVGGWSKVEAIYCPASGGIGTASSLRCEPRGGGRRLVLPQDAASGYWDDNAWSRSRFTRCSSWVPGVAAAVAVDAVVVIVAVFAVDAVDAVVAWAQRLQWMRDATASESDGESLGESGNQGGTRAHVSSMLSAEPRSINACGWEGPELEDAQHPATQSHSLLGRSVTERARRHHHSCTGKWVAAAADDRSCLGALEQEQAVVSGACPANAQPPTNADDIYDRAQGCCGAPGPPRSPRQIAVSVRCNIVQPPRNAGPQIGLSLGSRLETVPVGLISGPRAPRRLASRRRWRGPWRWANGLMRMGVGRAEASLMRVIARAQTGRGHTNNCLIGTVLRSMDSDGRKEHVLLGPNSPKSSREFPTNHPSMSATATMTTTQTQPTKRRLSSRRGSVAASDPWGAHSTLNHNPRRSSSSTLTIVRVQHPSQIPQAPLNLREPPRRNHRRQGSASSIGSNSGPGDAGGGGGRMSFAFSSFGGRGGEKESQTPTSSRPESPTSPRPAPASTRPASPSRSRHAGTAYAQPRLSPEQLFDLARASTSPRPAPPTGTLHTAGGSTTPGAAGSPYAFGDTSPASFIPMAADVWLPFIDRPAEVAALLSCAPSSKLFSLLAQTFPSANAGASPPAPPSPTLSAHSHHSHQSQHSHSSSQSSYSARKPEIAASSLPAEPTAWTYEQLLAWLTQVPREGAPGAGADDALWVRRARQCIMGRSELIWERVKGALGVPPELDQDVEHEQETDEFTDDEEIGVGEKEEEGDVFEEWDSAGVGLDEQHSAHRRPSTSSVGAASSAGEITEHVSSPTTYSPPQSQYEGSDTFGAWDYNYEDDPDARMSLSIENIMAAPTTPGGDATAVSSPAGHHAHQHAHAHSPLSSLAVPTSLSHRHSPLAMGGIAEDAEDEDAAPKNEPPRDGEAEGYTTARPDPSGKFDSPPHGGTIQGLKISTSPSVSRGSAPSSPCVHPSHSPKNLLAGLPPLAGGPAGSSAGSRRAGGAAASGATTGSMGAYDPVGERGPGNPLFPSNFARLAVGPTLRANNPALRSPRSPPQPAYPFMRQLGMGAHAGAGMGMGAQGRGAPSWAEGWRGSEQEYAVTVGSGSSVAGCD</sequence>
<feature type="region of interest" description="Disordered" evidence="1">
    <location>
        <begin position="905"/>
        <end position="935"/>
    </location>
</feature>
<accession>A0A166JQE8</accession>
<feature type="compositionally biased region" description="Low complexity" evidence="1">
    <location>
        <begin position="433"/>
        <end position="448"/>
    </location>
</feature>
<feature type="compositionally biased region" description="Polar residues" evidence="1">
    <location>
        <begin position="421"/>
        <end position="432"/>
    </location>
</feature>
<feature type="region of interest" description="Disordered" evidence="1">
    <location>
        <begin position="175"/>
        <end position="198"/>
    </location>
</feature>
<feature type="region of interest" description="Disordered" evidence="1">
    <location>
        <begin position="797"/>
        <end position="822"/>
    </location>
</feature>
<feature type="region of interest" description="Disordered" evidence="1">
    <location>
        <begin position="683"/>
        <end position="727"/>
    </location>
</feature>
<feature type="compositionally biased region" description="Polar residues" evidence="1">
    <location>
        <begin position="470"/>
        <end position="496"/>
    </location>
</feature>
<dbReference type="Proteomes" id="UP000076532">
    <property type="component" value="Unassembled WGS sequence"/>
</dbReference>
<feature type="compositionally biased region" description="Low complexity" evidence="1">
    <location>
        <begin position="845"/>
        <end position="856"/>
    </location>
</feature>
<organism evidence="3 4">
    <name type="scientific">Athelia psychrophila</name>
    <dbReference type="NCBI Taxonomy" id="1759441"/>
    <lineage>
        <taxon>Eukaryota</taxon>
        <taxon>Fungi</taxon>
        <taxon>Dikarya</taxon>
        <taxon>Basidiomycota</taxon>
        <taxon>Agaricomycotina</taxon>
        <taxon>Agaricomycetes</taxon>
        <taxon>Agaricomycetidae</taxon>
        <taxon>Atheliales</taxon>
        <taxon>Atheliaceae</taxon>
        <taxon>Athelia</taxon>
    </lineage>
</organism>
<dbReference type="STRING" id="436010.A0A166JQE8"/>
<feature type="compositionally biased region" description="Basic and acidic residues" evidence="1">
    <location>
        <begin position="965"/>
        <end position="976"/>
    </location>
</feature>
<evidence type="ECO:0000256" key="1">
    <source>
        <dbReference type="SAM" id="MobiDB-lite"/>
    </source>
</evidence>
<keyword evidence="2" id="KW-0812">Transmembrane</keyword>
<reference evidence="3 4" key="1">
    <citation type="journal article" date="2016" name="Mol. Biol. Evol.">
        <title>Comparative Genomics of Early-Diverging Mushroom-Forming Fungi Provides Insights into the Origins of Lignocellulose Decay Capabilities.</title>
        <authorList>
            <person name="Nagy L.G."/>
            <person name="Riley R."/>
            <person name="Tritt A."/>
            <person name="Adam C."/>
            <person name="Daum C."/>
            <person name="Floudas D."/>
            <person name="Sun H."/>
            <person name="Yadav J.S."/>
            <person name="Pangilinan J."/>
            <person name="Larsson K.H."/>
            <person name="Matsuura K."/>
            <person name="Barry K."/>
            <person name="Labutti K."/>
            <person name="Kuo R."/>
            <person name="Ohm R.A."/>
            <person name="Bhattacharya S.S."/>
            <person name="Shirouzu T."/>
            <person name="Yoshinaga Y."/>
            <person name="Martin F.M."/>
            <person name="Grigoriev I.V."/>
            <person name="Hibbett D.S."/>
        </authorList>
    </citation>
    <scope>NUCLEOTIDE SEQUENCE [LARGE SCALE GENOMIC DNA]</scope>
    <source>
        <strain evidence="3 4">CBS 109695</strain>
    </source>
</reference>
<feature type="region of interest" description="Disordered" evidence="1">
    <location>
        <begin position="412"/>
        <end position="630"/>
    </location>
</feature>
<protein>
    <submittedName>
        <fullName evidence="3">Uncharacterized protein</fullName>
    </submittedName>
</protein>
<evidence type="ECO:0000256" key="2">
    <source>
        <dbReference type="SAM" id="Phobius"/>
    </source>
</evidence>
<name>A0A166JQE8_9AGAM</name>
<feature type="compositionally biased region" description="Low complexity" evidence="1">
    <location>
        <begin position="618"/>
        <end position="630"/>
    </location>
</feature>
<feature type="compositionally biased region" description="Low complexity" evidence="1">
    <location>
        <begin position="905"/>
        <end position="922"/>
    </location>
</feature>
<feature type="compositionally biased region" description="Low complexity" evidence="1">
    <location>
        <begin position="1006"/>
        <end position="1067"/>
    </location>
</feature>
<proteinExistence type="predicted"/>
<feature type="compositionally biased region" description="Low complexity" evidence="1">
    <location>
        <begin position="569"/>
        <end position="578"/>
    </location>
</feature>
<gene>
    <name evidence="3" type="ORF">FIBSPDRAFT_931919</name>
</gene>